<accession>A0A3B0RV69</accession>
<organism evidence="2">
    <name type="scientific">hydrothermal vent metagenome</name>
    <dbReference type="NCBI Taxonomy" id="652676"/>
    <lineage>
        <taxon>unclassified sequences</taxon>
        <taxon>metagenomes</taxon>
        <taxon>ecological metagenomes</taxon>
    </lineage>
</organism>
<feature type="domain" description="NIF system FeS cluster assembly NifU N-terminal" evidence="1">
    <location>
        <begin position="6"/>
        <end position="122"/>
    </location>
</feature>
<dbReference type="SUPFAM" id="SSF82649">
    <property type="entry name" value="SufE/NifU"/>
    <property type="match status" value="1"/>
</dbReference>
<dbReference type="AlphaFoldDB" id="A0A3B0RV69"/>
<reference evidence="2" key="1">
    <citation type="submission" date="2018-06" db="EMBL/GenBank/DDBJ databases">
        <authorList>
            <person name="Zhirakovskaya E."/>
        </authorList>
    </citation>
    <scope>NUCLEOTIDE SEQUENCE</scope>
</reference>
<protein>
    <submittedName>
        <fullName evidence="2">Iron-sulfur cluster assembly scaffold protein for SUF system, SufE2</fullName>
    </submittedName>
</protein>
<evidence type="ECO:0000259" key="1">
    <source>
        <dbReference type="Pfam" id="PF01592"/>
    </source>
</evidence>
<sequence>MLDEIYNAKILELAGNIPFCGRLKDADGTAVRHSKLCGSKVTVDLKFRDGAVVEYGQEVKACALGQAASSIMARNIIGSTRQELSQLRDQVYAMLKENGEPPQGKWADIAALQPVRDFKARQPSTMLVFDAVCEAANEKATDLTG</sequence>
<dbReference type="GO" id="GO:0005506">
    <property type="term" value="F:iron ion binding"/>
    <property type="evidence" value="ECO:0007669"/>
    <property type="project" value="InterPro"/>
</dbReference>
<dbReference type="CDD" id="cd06664">
    <property type="entry name" value="IscU_like"/>
    <property type="match status" value="1"/>
</dbReference>
<dbReference type="Pfam" id="PF01592">
    <property type="entry name" value="NifU_N"/>
    <property type="match status" value="1"/>
</dbReference>
<gene>
    <name evidence="2" type="ORF">MNBD_ALPHA08-104</name>
</gene>
<dbReference type="EMBL" id="UOEC01000124">
    <property type="protein sequence ID" value="VAV95001.1"/>
    <property type="molecule type" value="Genomic_DNA"/>
</dbReference>
<proteinExistence type="predicted"/>
<name>A0A3B0RV69_9ZZZZ</name>
<dbReference type="GO" id="GO:0016226">
    <property type="term" value="P:iron-sulfur cluster assembly"/>
    <property type="evidence" value="ECO:0007669"/>
    <property type="project" value="InterPro"/>
</dbReference>
<dbReference type="GO" id="GO:0051536">
    <property type="term" value="F:iron-sulfur cluster binding"/>
    <property type="evidence" value="ECO:0007669"/>
    <property type="project" value="InterPro"/>
</dbReference>
<dbReference type="Gene3D" id="3.90.1010.10">
    <property type="match status" value="1"/>
</dbReference>
<dbReference type="InterPro" id="IPR002871">
    <property type="entry name" value="NIF_FeS_clus_asmbl_NifU_N"/>
</dbReference>
<evidence type="ECO:0000313" key="2">
    <source>
        <dbReference type="EMBL" id="VAV95001.1"/>
    </source>
</evidence>